<gene>
    <name evidence="8" type="ORF">CSW57_20260</name>
</gene>
<dbReference type="PANTHER" id="PTHR23427">
    <property type="entry name" value="SURFEIT LOCUS PROTEIN"/>
    <property type="match status" value="1"/>
</dbReference>
<keyword evidence="3 6" id="KW-0812">Transmembrane</keyword>
<dbReference type="Proteomes" id="UP000225108">
    <property type="component" value="Unassembled WGS sequence"/>
</dbReference>
<evidence type="ECO:0000256" key="1">
    <source>
        <dbReference type="ARBA" id="ARBA00004370"/>
    </source>
</evidence>
<dbReference type="InterPro" id="IPR045214">
    <property type="entry name" value="Surf1/Surf4"/>
</dbReference>
<dbReference type="Pfam" id="PF02104">
    <property type="entry name" value="SURF1"/>
    <property type="match status" value="1"/>
</dbReference>
<evidence type="ECO:0000256" key="2">
    <source>
        <dbReference type="ARBA" id="ARBA00007165"/>
    </source>
</evidence>
<organism evidence="8 9">
    <name type="scientific">Williamsia marianensis</name>
    <dbReference type="NCBI Taxonomy" id="85044"/>
    <lineage>
        <taxon>Bacteria</taxon>
        <taxon>Bacillati</taxon>
        <taxon>Actinomycetota</taxon>
        <taxon>Actinomycetes</taxon>
        <taxon>Mycobacteriales</taxon>
        <taxon>Nocardiaceae</taxon>
        <taxon>Williamsia</taxon>
    </lineage>
</organism>
<dbReference type="InterPro" id="IPR002994">
    <property type="entry name" value="Surf1/Shy1"/>
</dbReference>
<sequence>MRVLRNFLRPGWIALAIVVIAFAVACFWVLAPWQLGKNSRTEHQNDLIKRAESSQPVPIGDLYQDGRPVEDAEWSRVSVTGRYLPDKQAVVRLRSIEGSPAYEVLTPFAAESGDTYLVNRGYVKPVQGTALPPITPPPSEQVALVARIRAAEGTSPGREPRTEAGATQVYSIDPEVLGRAVDVPLAAGYLQLTDDQPGGLGVIDLPQLDSGPYLSYGLQWLAFGVMAPLGLGYFVWSEVKQRRAAKTGAPIPKKPRERGRRTREALAASSTGSVVHSEARGPIGSGPTSAPDDKLSDRYGR</sequence>
<evidence type="ECO:0000256" key="6">
    <source>
        <dbReference type="RuleBase" id="RU363076"/>
    </source>
</evidence>
<dbReference type="AlphaFoldDB" id="A0A2G3PJU4"/>
<dbReference type="PROSITE" id="PS51257">
    <property type="entry name" value="PROKAR_LIPOPROTEIN"/>
    <property type="match status" value="1"/>
</dbReference>
<evidence type="ECO:0000256" key="5">
    <source>
        <dbReference type="ARBA" id="ARBA00023136"/>
    </source>
</evidence>
<evidence type="ECO:0000256" key="4">
    <source>
        <dbReference type="ARBA" id="ARBA00022989"/>
    </source>
</evidence>
<keyword evidence="5 6" id="KW-0472">Membrane</keyword>
<comment type="subcellular location">
    <subcellularLocation>
        <location evidence="6">Cell membrane</location>
        <topology evidence="6">Multi-pass membrane protein</topology>
    </subcellularLocation>
    <subcellularLocation>
        <location evidence="1">Membrane</location>
    </subcellularLocation>
</comment>
<comment type="similarity">
    <text evidence="2 6">Belongs to the SURF1 family.</text>
</comment>
<reference evidence="8 9" key="1">
    <citation type="submission" date="2017-10" db="EMBL/GenBank/DDBJ databases">
        <title>The draft genome sequence of Williamsia sp. BULT 1.1 isolated from the semi-arid grassland soils from South Africa.</title>
        <authorList>
            <person name="Kabwe M.H."/>
            <person name="Govender N."/>
            <person name="Mutseka Lunga P."/>
            <person name="Vikram S."/>
            <person name="Makhalanyane T.P."/>
        </authorList>
    </citation>
    <scope>NUCLEOTIDE SEQUENCE [LARGE SCALE GENOMIC DNA]</scope>
    <source>
        <strain evidence="8 9">BULT 1.1</strain>
    </source>
</reference>
<protein>
    <recommendedName>
        <fullName evidence="6">SURF1-like protein</fullName>
    </recommendedName>
</protein>
<evidence type="ECO:0000313" key="9">
    <source>
        <dbReference type="Proteomes" id="UP000225108"/>
    </source>
</evidence>
<feature type="compositionally biased region" description="Basic and acidic residues" evidence="7">
    <location>
        <begin position="291"/>
        <end position="301"/>
    </location>
</feature>
<feature type="region of interest" description="Disordered" evidence="7">
    <location>
        <begin position="245"/>
        <end position="301"/>
    </location>
</feature>
<evidence type="ECO:0000313" key="8">
    <source>
        <dbReference type="EMBL" id="PHV65993.1"/>
    </source>
</evidence>
<name>A0A2G3PJU4_WILMA</name>
<dbReference type="PROSITE" id="PS50895">
    <property type="entry name" value="SURF1"/>
    <property type="match status" value="1"/>
</dbReference>
<dbReference type="RefSeq" id="WP_099384276.1">
    <property type="nucleotide sequence ID" value="NZ_PEBD01000010.1"/>
</dbReference>
<dbReference type="CDD" id="cd06662">
    <property type="entry name" value="SURF1"/>
    <property type="match status" value="1"/>
</dbReference>
<dbReference type="GO" id="GO:0005886">
    <property type="term" value="C:plasma membrane"/>
    <property type="evidence" value="ECO:0007669"/>
    <property type="project" value="UniProtKB-SubCell"/>
</dbReference>
<keyword evidence="6" id="KW-1003">Cell membrane</keyword>
<dbReference type="PANTHER" id="PTHR23427:SF2">
    <property type="entry name" value="SURFEIT LOCUS PROTEIN 1"/>
    <property type="match status" value="1"/>
</dbReference>
<evidence type="ECO:0000256" key="7">
    <source>
        <dbReference type="SAM" id="MobiDB-lite"/>
    </source>
</evidence>
<keyword evidence="4 6" id="KW-1133">Transmembrane helix</keyword>
<feature type="transmembrane region" description="Helical" evidence="6">
    <location>
        <begin position="218"/>
        <end position="236"/>
    </location>
</feature>
<evidence type="ECO:0000256" key="3">
    <source>
        <dbReference type="ARBA" id="ARBA00022692"/>
    </source>
</evidence>
<feature type="transmembrane region" description="Helical" evidence="6">
    <location>
        <begin position="12"/>
        <end position="31"/>
    </location>
</feature>
<comment type="caution">
    <text evidence="8">The sequence shown here is derived from an EMBL/GenBank/DDBJ whole genome shotgun (WGS) entry which is preliminary data.</text>
</comment>
<accession>A0A2G3PJU4</accession>
<dbReference type="EMBL" id="PEBD01000010">
    <property type="protein sequence ID" value="PHV65993.1"/>
    <property type="molecule type" value="Genomic_DNA"/>
</dbReference>
<proteinExistence type="inferred from homology"/>